<keyword evidence="1" id="KW-0732">Signal</keyword>
<name>A0ABM8HYD3_9BACT</name>
<accession>A0ABM8HYD3</accession>
<evidence type="ECO:0000256" key="1">
    <source>
        <dbReference type="SAM" id="SignalP"/>
    </source>
</evidence>
<evidence type="ECO:0000313" key="2">
    <source>
        <dbReference type="EMBL" id="BCS85915.1"/>
    </source>
</evidence>
<dbReference type="Proteomes" id="UP001319045">
    <property type="component" value="Chromosome"/>
</dbReference>
<dbReference type="NCBIfam" id="NF033709">
    <property type="entry name" value="PorV_fam"/>
    <property type="match status" value="1"/>
</dbReference>
<evidence type="ECO:0000313" key="3">
    <source>
        <dbReference type="Proteomes" id="UP001319045"/>
    </source>
</evidence>
<dbReference type="EMBL" id="AP024484">
    <property type="protein sequence ID" value="BCS85915.1"/>
    <property type="molecule type" value="Genomic_DNA"/>
</dbReference>
<feature type="signal peptide" evidence="1">
    <location>
        <begin position="1"/>
        <end position="19"/>
    </location>
</feature>
<proteinExistence type="predicted"/>
<dbReference type="NCBIfam" id="NF033711">
    <property type="entry name" value="T9SS_PorQ"/>
    <property type="match status" value="1"/>
</dbReference>
<dbReference type="RefSeq" id="WP_207153524.1">
    <property type="nucleotide sequence ID" value="NZ_AP024484.1"/>
</dbReference>
<reference evidence="2 3" key="1">
    <citation type="journal article" date="2022" name="Int. J. Syst. Evol. Microbiol.">
        <title>Prevotella herbatica sp. nov., a plant polysaccharide-decomposing anaerobic bacterium isolated from a methanogenic reactor.</title>
        <authorList>
            <person name="Uek A."/>
            <person name="Tonouchi A."/>
            <person name="Kaku N."/>
            <person name="Ueki K."/>
        </authorList>
    </citation>
    <scope>NUCLEOTIDE SEQUENCE [LARGE SCALE GENOMIC DNA]</scope>
    <source>
        <strain evidence="2 3">WR041</strain>
    </source>
</reference>
<sequence>MKKTACVLIMALFCVSAISQESQTGYNFLRLPASAHAAALGGDNITIIEDDESMIFNNPALLSSVSDKTINLNYMNYMQGVNTASAAFNRIVKERASWAVSAQYIDYGSMKEVDENNVQNGDFTAKDISLGAYFSYLLTDRLAAGITTKFITSYIGNYNSIAMGVDLGINYYDPNYEWSLSLVAKNLGGQLKAYNDNFEKMPFDLQAGVSKKLTNTPFRVSVTMGDLTKWDYKFINHIVAGLDVMLSPNIWVGAGYNFRRANEMKITDTNNEGSSHGAGFSLGGGINLERFKLNIAYGKYHISSNSLIINIAYSL</sequence>
<feature type="chain" id="PRO_5045939779" evidence="1">
    <location>
        <begin position="20"/>
        <end position="315"/>
    </location>
</feature>
<keyword evidence="3" id="KW-1185">Reference proteome</keyword>
<dbReference type="Gene3D" id="2.40.160.60">
    <property type="entry name" value="Outer membrane protein transport protein (OMPP1/FadL/TodX)"/>
    <property type="match status" value="1"/>
</dbReference>
<organism evidence="2 3">
    <name type="scientific">Prevotella herbatica</name>
    <dbReference type="NCBI Taxonomy" id="2801997"/>
    <lineage>
        <taxon>Bacteria</taxon>
        <taxon>Pseudomonadati</taxon>
        <taxon>Bacteroidota</taxon>
        <taxon>Bacteroidia</taxon>
        <taxon>Bacteroidales</taxon>
        <taxon>Prevotellaceae</taxon>
        <taxon>Prevotella</taxon>
    </lineage>
</organism>
<protein>
    <submittedName>
        <fullName evidence="2">Penicillin-binding protein</fullName>
    </submittedName>
</protein>
<gene>
    <name evidence="2" type="primary">porQ</name>
    <name evidence="2" type="ORF">prwr041_18080</name>
</gene>